<evidence type="ECO:0000259" key="7">
    <source>
        <dbReference type="PROSITE" id="PS51471"/>
    </source>
</evidence>
<protein>
    <submittedName>
        <fullName evidence="8">Alpha-ketoglutarate-dependent dioxygenase AlkB</fullName>
    </submittedName>
</protein>
<dbReference type="GO" id="GO:0005737">
    <property type="term" value="C:cytoplasm"/>
    <property type="evidence" value="ECO:0007669"/>
    <property type="project" value="TreeGrafter"/>
</dbReference>
<dbReference type="PANTHER" id="PTHR16557">
    <property type="entry name" value="ALKYLATED DNA REPAIR PROTEIN ALKB-RELATED"/>
    <property type="match status" value="1"/>
</dbReference>
<dbReference type="PANTHER" id="PTHR16557:SF2">
    <property type="entry name" value="NUCLEIC ACID DIOXYGENASE ALKBH1"/>
    <property type="match status" value="1"/>
</dbReference>
<feature type="binding site" evidence="5">
    <location>
        <position position="134"/>
    </location>
    <ligand>
        <name>substrate</name>
    </ligand>
</feature>
<dbReference type="Pfam" id="PF13532">
    <property type="entry name" value="2OG-FeII_Oxy_2"/>
    <property type="match status" value="1"/>
</dbReference>
<dbReference type="PROSITE" id="PS51471">
    <property type="entry name" value="FE2OG_OXY"/>
    <property type="match status" value="1"/>
</dbReference>
<dbReference type="Gene3D" id="2.60.120.590">
    <property type="entry name" value="Alpha-ketoglutarate-dependent dioxygenase AlkB-like"/>
    <property type="match status" value="1"/>
</dbReference>
<evidence type="ECO:0000256" key="5">
    <source>
        <dbReference type="PIRSR" id="PIRSR604574-1"/>
    </source>
</evidence>
<accession>A0A511BSR2</accession>
<evidence type="ECO:0000256" key="1">
    <source>
        <dbReference type="ARBA" id="ARBA00022723"/>
    </source>
</evidence>
<dbReference type="InterPro" id="IPR005123">
    <property type="entry name" value="Oxoglu/Fe-dep_dioxygenase_dom"/>
</dbReference>
<keyword evidence="1 6" id="KW-0479">Metal-binding</keyword>
<feature type="domain" description="Fe2OG dioxygenase" evidence="7">
    <location>
        <begin position="112"/>
        <end position="212"/>
    </location>
</feature>
<evidence type="ECO:0000256" key="3">
    <source>
        <dbReference type="ARBA" id="ARBA00023002"/>
    </source>
</evidence>
<dbReference type="AlphaFoldDB" id="A0A511BSR2"/>
<keyword evidence="3" id="KW-0560">Oxidoreductase</keyword>
<sequence length="217" mass="23706">MDDLLSGLRMPERVAPGALFLPGYAASIEREALRGIAAICALAPPHHLLTPGGRRLSVAMTGCGAFGWHSDRAGYRYVSRDPVSGRPWPAMPRSWRDLAREAAERAGYPGFEPQSCLVNRYDTGARMGLHRDCDEDDLTSPVVSVSFGVTAAFLFGGAERHDPVRKLAVESGDVLVWGGPSRLAYHGVAPLPRRTHSLTGPLRWNLTFRRVTHRQGP</sequence>
<name>A0A511BSR2_9PROT</name>
<dbReference type="GO" id="GO:0035516">
    <property type="term" value="F:broad specificity oxidative DNA demethylase activity"/>
    <property type="evidence" value="ECO:0007669"/>
    <property type="project" value="TreeGrafter"/>
</dbReference>
<dbReference type="OrthoDB" id="9796932at2"/>
<feature type="binding site" evidence="5">
    <location>
        <position position="68"/>
    </location>
    <ligand>
        <name>substrate</name>
    </ligand>
</feature>
<feature type="binding site" evidence="5">
    <location>
        <position position="160"/>
    </location>
    <ligand>
        <name>substrate</name>
    </ligand>
</feature>
<dbReference type="GO" id="GO:0008198">
    <property type="term" value="F:ferrous iron binding"/>
    <property type="evidence" value="ECO:0007669"/>
    <property type="project" value="TreeGrafter"/>
</dbReference>
<feature type="binding site" evidence="5">
    <location>
        <begin position="75"/>
        <end position="77"/>
    </location>
    <ligand>
        <name>substrate</name>
    </ligand>
</feature>
<dbReference type="InterPro" id="IPR037151">
    <property type="entry name" value="AlkB-like_sf"/>
</dbReference>
<organism evidence="8 9">
    <name type="scientific">Swaminathania salitolerans</name>
    <dbReference type="NCBI Taxonomy" id="182838"/>
    <lineage>
        <taxon>Bacteria</taxon>
        <taxon>Pseudomonadati</taxon>
        <taxon>Pseudomonadota</taxon>
        <taxon>Alphaproteobacteria</taxon>
        <taxon>Acetobacterales</taxon>
        <taxon>Acetobacteraceae</taxon>
        <taxon>Swaminathania</taxon>
    </lineage>
</organism>
<proteinExistence type="predicted"/>
<dbReference type="NCBIfam" id="NF011930">
    <property type="entry name" value="PRK15401.1"/>
    <property type="match status" value="1"/>
</dbReference>
<evidence type="ECO:0000256" key="2">
    <source>
        <dbReference type="ARBA" id="ARBA00022964"/>
    </source>
</evidence>
<dbReference type="GO" id="GO:0035515">
    <property type="term" value="F:oxidative RNA demethylase activity"/>
    <property type="evidence" value="ECO:0007669"/>
    <property type="project" value="TreeGrafter"/>
</dbReference>
<evidence type="ECO:0000313" key="9">
    <source>
        <dbReference type="Proteomes" id="UP000321405"/>
    </source>
</evidence>
<evidence type="ECO:0000313" key="8">
    <source>
        <dbReference type="EMBL" id="GEL03152.1"/>
    </source>
</evidence>
<feature type="binding site" evidence="5">
    <location>
        <begin position="203"/>
        <end position="209"/>
    </location>
    <ligand>
        <name>2-oxoglutarate</name>
        <dbReference type="ChEBI" id="CHEBI:16810"/>
    </ligand>
</feature>
<keyword evidence="9" id="KW-1185">Reference proteome</keyword>
<feature type="binding site" evidence="6">
    <location>
        <position position="186"/>
    </location>
    <ligand>
        <name>Fe cation</name>
        <dbReference type="ChEBI" id="CHEBI:24875"/>
        <note>catalytic</note>
    </ligand>
</feature>
<keyword evidence="2 8" id="KW-0223">Dioxygenase</keyword>
<evidence type="ECO:0000256" key="4">
    <source>
        <dbReference type="ARBA" id="ARBA00023004"/>
    </source>
</evidence>
<gene>
    <name evidence="8" type="ORF">SSA02_23150</name>
</gene>
<keyword evidence="4 6" id="KW-0408">Iron</keyword>
<feature type="binding site" evidence="6">
    <location>
        <position position="132"/>
    </location>
    <ligand>
        <name>Fe cation</name>
        <dbReference type="ChEBI" id="CHEBI:24875"/>
        <note>catalytic</note>
    </ligand>
</feature>
<dbReference type="EMBL" id="BJVC01000006">
    <property type="protein sequence ID" value="GEL03152.1"/>
    <property type="molecule type" value="Genomic_DNA"/>
</dbReference>
<dbReference type="InterPro" id="IPR004574">
    <property type="entry name" value="Alkb"/>
</dbReference>
<dbReference type="InterPro" id="IPR027450">
    <property type="entry name" value="AlkB-like"/>
</dbReference>
<evidence type="ECO:0000256" key="6">
    <source>
        <dbReference type="PIRSR" id="PIRSR604574-2"/>
    </source>
</evidence>
<dbReference type="Proteomes" id="UP000321405">
    <property type="component" value="Unassembled WGS sequence"/>
</dbReference>
<reference evidence="8 9" key="1">
    <citation type="submission" date="2019-07" db="EMBL/GenBank/DDBJ databases">
        <title>Whole genome shotgun sequence of Swaminathania salitolerans NBRC 104436.</title>
        <authorList>
            <person name="Hosoyama A."/>
            <person name="Uohara A."/>
            <person name="Ohji S."/>
            <person name="Ichikawa N."/>
        </authorList>
    </citation>
    <scope>NUCLEOTIDE SEQUENCE [LARGE SCALE GENOMIC DNA]</scope>
    <source>
        <strain evidence="8 9">NBRC 104436</strain>
    </source>
</reference>
<comment type="cofactor">
    <cofactor evidence="6">
        <name>Fe(2+)</name>
        <dbReference type="ChEBI" id="CHEBI:29033"/>
    </cofactor>
    <text evidence="6">Binds 1 Fe(2+) ion per subunit.</text>
</comment>
<dbReference type="GO" id="GO:0035513">
    <property type="term" value="P:oxidative RNA demethylation"/>
    <property type="evidence" value="ECO:0007669"/>
    <property type="project" value="TreeGrafter"/>
</dbReference>
<comment type="caution">
    <text evidence="8">The sequence shown here is derived from an EMBL/GenBank/DDBJ whole genome shotgun (WGS) entry which is preliminary data.</text>
</comment>
<dbReference type="SUPFAM" id="SSF51197">
    <property type="entry name" value="Clavaminate synthase-like"/>
    <property type="match status" value="1"/>
</dbReference>
<feature type="binding site" evidence="5">
    <location>
        <begin position="119"/>
        <end position="121"/>
    </location>
    <ligand>
        <name>2-oxoglutarate</name>
        <dbReference type="ChEBI" id="CHEBI:16810"/>
    </ligand>
</feature>
<feature type="binding site" evidence="6">
    <location>
        <position position="130"/>
    </location>
    <ligand>
        <name>Fe cation</name>
        <dbReference type="ChEBI" id="CHEBI:24875"/>
        <note>catalytic</note>
    </ligand>
</feature>